<dbReference type="eggNOG" id="KOG0975">
    <property type="taxonomic scope" value="Eukaryota"/>
</dbReference>
<dbReference type="InterPro" id="IPR043131">
    <property type="entry name" value="BCAT-like_N"/>
</dbReference>
<reference evidence="10" key="3">
    <citation type="submission" date="2015-04" db="UniProtKB">
        <authorList>
            <consortium name="EnsemblPlants"/>
        </authorList>
    </citation>
    <scope>IDENTIFICATION</scope>
</reference>
<comment type="catalytic activity">
    <reaction evidence="8">
        <text>L-isoleucine + 2-oxoglutarate = (S)-3-methyl-2-oxopentanoate + L-glutamate</text>
        <dbReference type="Rhea" id="RHEA:24801"/>
        <dbReference type="ChEBI" id="CHEBI:16810"/>
        <dbReference type="ChEBI" id="CHEBI:29985"/>
        <dbReference type="ChEBI" id="CHEBI:35146"/>
        <dbReference type="ChEBI" id="CHEBI:58045"/>
        <dbReference type="EC" id="2.6.1.42"/>
    </reaction>
</comment>
<evidence type="ECO:0000256" key="4">
    <source>
        <dbReference type="ARBA" id="ARBA00022679"/>
    </source>
</evidence>
<keyword evidence="3 8" id="KW-0032">Aminotransferase</keyword>
<dbReference type="EC" id="2.6.1.42" evidence="8"/>
<dbReference type="PANTHER" id="PTHR42825">
    <property type="entry name" value="AMINO ACID AMINOTRANSFERASE"/>
    <property type="match status" value="1"/>
</dbReference>
<sequence>MELLPCAAPGPGRGGAVPPPTRGHRPLSRPILKRSAVAAGAVAVSRGAVNRRTRSRWSTLLTAAYNTGTADLVDFNWDSLGFQLVPTDFMYVMRCSSDGAFTKGELVPYGPIELNPAAGVLNYGQGLLEGLRAHRKEDGSVLLFRPDENALRMRIGADRLCMPAPSVEQFLEAIKLTILANKRWDGLSPISLLTEEEYHRAAPGGTGDIKTIGNYASVVHANKRAKERGHSDVLYLDPVHQKFVEEVSSCNIFMVKDSIISTPLLTGTILPGITRRSIIEYACSLGFQVEERLITIDELLDADEVFCTGTSVVLSPVGCIVYKGRRVEYGNQKFGIVSQQLYSALAAIQKGLVVDSTHCIAISWVQSNSEKIVGSRAGEWMEVIDHYQIKEQIATQSLHKHIEPAGDEEQRGKYGDGDLSSSKQPQGGEVARGTYKEDPATVAITGRDAPAAATRTPLDLIHRQIHEPPQDPEARLDTALLAAWLDTTEVILEMKASAAAASPRSSFCL</sequence>
<evidence type="ECO:0000256" key="9">
    <source>
        <dbReference type="SAM" id="MobiDB-lite"/>
    </source>
</evidence>
<dbReference type="GO" id="GO:0009082">
    <property type="term" value="P:branched-chain amino acid biosynthetic process"/>
    <property type="evidence" value="ECO:0007669"/>
    <property type="project" value="UniProtKB-KW"/>
</dbReference>
<dbReference type="InterPro" id="IPR001544">
    <property type="entry name" value="Aminotrans_IV"/>
</dbReference>
<dbReference type="InterPro" id="IPR005786">
    <property type="entry name" value="B_amino_transII"/>
</dbReference>
<evidence type="ECO:0000256" key="2">
    <source>
        <dbReference type="ARBA" id="ARBA00009320"/>
    </source>
</evidence>
<dbReference type="AlphaFoldDB" id="A0A0D9W842"/>
<dbReference type="PROSITE" id="PS00770">
    <property type="entry name" value="AA_TRANSFER_CLASS_4"/>
    <property type="match status" value="1"/>
</dbReference>
<dbReference type="PANTHER" id="PTHR42825:SF1">
    <property type="entry name" value="BRANCHED-CHAIN-AMINO-ACID AMINOTRANSFERASE"/>
    <property type="match status" value="1"/>
</dbReference>
<dbReference type="Gramene" id="LPERR04G17500.1">
    <property type="protein sequence ID" value="LPERR04G17500.1"/>
    <property type="gene ID" value="LPERR04G17500"/>
</dbReference>
<proteinExistence type="inferred from homology"/>
<dbReference type="InterPro" id="IPR033939">
    <property type="entry name" value="BCAT_family"/>
</dbReference>
<dbReference type="InterPro" id="IPR043132">
    <property type="entry name" value="BCAT-like_C"/>
</dbReference>
<comment type="catalytic activity">
    <reaction evidence="8">
        <text>L-valine + 2-oxoglutarate = 3-methyl-2-oxobutanoate + L-glutamate</text>
        <dbReference type="Rhea" id="RHEA:24813"/>
        <dbReference type="ChEBI" id="CHEBI:11851"/>
        <dbReference type="ChEBI" id="CHEBI:16810"/>
        <dbReference type="ChEBI" id="CHEBI:29985"/>
        <dbReference type="ChEBI" id="CHEBI:57762"/>
        <dbReference type="EC" id="2.6.1.42"/>
    </reaction>
</comment>
<evidence type="ECO:0000256" key="8">
    <source>
        <dbReference type="RuleBase" id="RU004517"/>
    </source>
</evidence>
<dbReference type="GO" id="GO:0004084">
    <property type="term" value="F:branched-chain-amino-acid transaminase activity"/>
    <property type="evidence" value="ECO:0007669"/>
    <property type="project" value="UniProtKB-EC"/>
</dbReference>
<reference evidence="10 11" key="1">
    <citation type="submission" date="2012-08" db="EMBL/GenBank/DDBJ databases">
        <title>Oryza genome evolution.</title>
        <authorList>
            <person name="Wing R.A."/>
        </authorList>
    </citation>
    <scope>NUCLEOTIDE SEQUENCE</scope>
</reference>
<evidence type="ECO:0000313" key="10">
    <source>
        <dbReference type="EnsemblPlants" id="LPERR04G17500.1"/>
    </source>
</evidence>
<dbReference type="FunFam" id="3.20.10.10:FF:000003">
    <property type="entry name" value="Branched-chain-amino-acid aminotransferase"/>
    <property type="match status" value="1"/>
</dbReference>
<evidence type="ECO:0000256" key="1">
    <source>
        <dbReference type="ARBA" id="ARBA00001933"/>
    </source>
</evidence>
<comment type="similarity">
    <text evidence="2 6">Belongs to the class-IV pyridoxal-phosphate-dependent aminotransferase family.</text>
</comment>
<dbReference type="Proteomes" id="UP000032180">
    <property type="component" value="Chromosome 4"/>
</dbReference>
<protein>
    <recommendedName>
        <fullName evidence="8">Branched-chain-amino-acid aminotransferase</fullName>
        <ecNumber evidence="8">2.6.1.42</ecNumber>
    </recommendedName>
</protein>
<keyword evidence="5 7" id="KW-0663">Pyridoxal phosphate</keyword>
<accession>A0A0D9W842</accession>
<dbReference type="InterPro" id="IPR018300">
    <property type="entry name" value="Aminotrans_IV_CS"/>
</dbReference>
<dbReference type="InterPro" id="IPR036038">
    <property type="entry name" value="Aminotransferase-like"/>
</dbReference>
<evidence type="ECO:0000256" key="6">
    <source>
        <dbReference type="RuleBase" id="RU004106"/>
    </source>
</evidence>
<feature type="compositionally biased region" description="Basic and acidic residues" evidence="9">
    <location>
        <begin position="406"/>
        <end position="416"/>
    </location>
</feature>
<evidence type="ECO:0000256" key="7">
    <source>
        <dbReference type="RuleBase" id="RU004516"/>
    </source>
</evidence>
<name>A0A0D9W842_9ORYZ</name>
<comment type="catalytic activity">
    <reaction evidence="8">
        <text>L-leucine + 2-oxoglutarate = 4-methyl-2-oxopentanoate + L-glutamate</text>
        <dbReference type="Rhea" id="RHEA:18321"/>
        <dbReference type="ChEBI" id="CHEBI:16810"/>
        <dbReference type="ChEBI" id="CHEBI:17865"/>
        <dbReference type="ChEBI" id="CHEBI:29985"/>
        <dbReference type="ChEBI" id="CHEBI:57427"/>
        <dbReference type="EC" id="2.6.1.42"/>
    </reaction>
</comment>
<dbReference type="GO" id="GO:0008652">
    <property type="term" value="P:amino acid biosynthetic process"/>
    <property type="evidence" value="ECO:0007669"/>
    <property type="project" value="UniProtKB-KW"/>
</dbReference>
<organism evidence="10 11">
    <name type="scientific">Leersia perrieri</name>
    <dbReference type="NCBI Taxonomy" id="77586"/>
    <lineage>
        <taxon>Eukaryota</taxon>
        <taxon>Viridiplantae</taxon>
        <taxon>Streptophyta</taxon>
        <taxon>Embryophyta</taxon>
        <taxon>Tracheophyta</taxon>
        <taxon>Spermatophyta</taxon>
        <taxon>Magnoliopsida</taxon>
        <taxon>Liliopsida</taxon>
        <taxon>Poales</taxon>
        <taxon>Poaceae</taxon>
        <taxon>BOP clade</taxon>
        <taxon>Oryzoideae</taxon>
        <taxon>Oryzeae</taxon>
        <taxon>Oryzinae</taxon>
        <taxon>Leersia</taxon>
    </lineage>
</organism>
<keyword evidence="11" id="KW-1185">Reference proteome</keyword>
<dbReference type="Gene3D" id="3.20.10.10">
    <property type="entry name" value="D-amino Acid Aminotransferase, subunit A, domain 2"/>
    <property type="match status" value="1"/>
</dbReference>
<comment type="cofactor">
    <cofactor evidence="1 7">
        <name>pyridoxal 5'-phosphate</name>
        <dbReference type="ChEBI" id="CHEBI:597326"/>
    </cofactor>
</comment>
<evidence type="ECO:0000313" key="11">
    <source>
        <dbReference type="Proteomes" id="UP000032180"/>
    </source>
</evidence>
<feature type="region of interest" description="Disordered" evidence="9">
    <location>
        <begin position="406"/>
        <end position="441"/>
    </location>
</feature>
<evidence type="ECO:0000256" key="3">
    <source>
        <dbReference type="ARBA" id="ARBA00022576"/>
    </source>
</evidence>
<dbReference type="STRING" id="77586.A0A0D9W842"/>
<keyword evidence="4 8" id="KW-0808">Transferase</keyword>
<dbReference type="CDD" id="cd01557">
    <property type="entry name" value="BCAT_beta_family"/>
    <property type="match status" value="1"/>
</dbReference>
<reference evidence="11" key="2">
    <citation type="submission" date="2013-12" db="EMBL/GenBank/DDBJ databases">
        <authorList>
            <person name="Yu Y."/>
            <person name="Lee S."/>
            <person name="de Baynast K."/>
            <person name="Wissotski M."/>
            <person name="Liu L."/>
            <person name="Talag J."/>
            <person name="Goicoechea J."/>
            <person name="Angelova A."/>
            <person name="Jetty R."/>
            <person name="Kudrna D."/>
            <person name="Golser W."/>
            <person name="Rivera L."/>
            <person name="Zhang J."/>
            <person name="Wing R."/>
        </authorList>
    </citation>
    <scope>NUCLEOTIDE SEQUENCE</scope>
</reference>
<dbReference type="HOGENOM" id="CLU_535738_0_0_1"/>
<dbReference type="Pfam" id="PF01063">
    <property type="entry name" value="Aminotran_4"/>
    <property type="match status" value="1"/>
</dbReference>
<evidence type="ECO:0000256" key="5">
    <source>
        <dbReference type="ARBA" id="ARBA00022898"/>
    </source>
</evidence>
<dbReference type="EnsemblPlants" id="LPERR04G17500.1">
    <property type="protein sequence ID" value="LPERR04G17500.1"/>
    <property type="gene ID" value="LPERR04G17500"/>
</dbReference>
<keyword evidence="8" id="KW-0100">Branched-chain amino acid biosynthesis</keyword>
<keyword evidence="8" id="KW-0028">Amino-acid biosynthesis</keyword>
<dbReference type="SUPFAM" id="SSF56752">
    <property type="entry name" value="D-aminoacid aminotransferase-like PLP-dependent enzymes"/>
    <property type="match status" value="1"/>
</dbReference>
<dbReference type="GO" id="GO:0009507">
    <property type="term" value="C:chloroplast"/>
    <property type="evidence" value="ECO:0007669"/>
    <property type="project" value="TreeGrafter"/>
</dbReference>
<dbReference type="Gene3D" id="3.30.470.10">
    <property type="match status" value="1"/>
</dbReference>